<proteinExistence type="predicted"/>
<gene>
    <name evidence="1" type="ORF">U0R22_001483</name>
</gene>
<dbReference type="EMBL" id="CP139858">
    <property type="protein sequence ID" value="WQB97360.1"/>
    <property type="molecule type" value="Genomic_DNA"/>
</dbReference>
<protein>
    <submittedName>
        <fullName evidence="1">Uncharacterized protein</fullName>
    </submittedName>
</protein>
<dbReference type="Proteomes" id="UP001322481">
    <property type="component" value="Chromosome"/>
</dbReference>
<reference evidence="1 2" key="1">
    <citation type="submission" date="2023-11" db="EMBL/GenBank/DDBJ databases">
        <authorList>
            <person name="Panchal A.K."/>
            <person name="Meaney J.S."/>
            <person name="Karas B.J."/>
            <person name="diCenzo G.C."/>
        </authorList>
    </citation>
    <scope>NUCLEOTIDE SEQUENCE [LARGE SCALE GENOMIC DNA]</scope>
    <source>
        <strain evidence="1 2">NZP2235</strain>
    </source>
</reference>
<evidence type="ECO:0000313" key="1">
    <source>
        <dbReference type="EMBL" id="WQB97360.1"/>
    </source>
</evidence>
<name>A0ABZ0VLP1_9HYPH</name>
<accession>A0ABZ0VLP1</accession>
<keyword evidence="2" id="KW-1185">Reference proteome</keyword>
<dbReference type="RefSeq" id="WP_322419413.1">
    <property type="nucleotide sequence ID" value="NZ_CP139858.1"/>
</dbReference>
<evidence type="ECO:0000313" key="2">
    <source>
        <dbReference type="Proteomes" id="UP001322481"/>
    </source>
</evidence>
<organism evidence="1 2">
    <name type="scientific">Mesorhizobium huakuii</name>
    <dbReference type="NCBI Taxonomy" id="28104"/>
    <lineage>
        <taxon>Bacteria</taxon>
        <taxon>Pseudomonadati</taxon>
        <taxon>Pseudomonadota</taxon>
        <taxon>Alphaproteobacteria</taxon>
        <taxon>Hyphomicrobiales</taxon>
        <taxon>Phyllobacteriaceae</taxon>
        <taxon>Mesorhizobium</taxon>
    </lineage>
</organism>
<sequence>MTAPQVNDSLAVDDDGHATAMFQPLGETLGECRAHGAKARIADTIHVHA</sequence>